<dbReference type="InterPro" id="IPR057089">
    <property type="entry name" value="C2_TIP"/>
</dbReference>
<keyword evidence="6 8" id="KW-0472">Membrane</keyword>
<accession>A0A1Y2CLZ9</accession>
<reference evidence="10 11" key="1">
    <citation type="submission" date="2016-07" db="EMBL/GenBank/DDBJ databases">
        <title>Pervasive Adenine N6-methylation of Active Genes in Fungi.</title>
        <authorList>
            <consortium name="DOE Joint Genome Institute"/>
            <person name="Mondo S.J."/>
            <person name="Dannebaum R.O."/>
            <person name="Kuo R.C."/>
            <person name="Labutti K."/>
            <person name="Haridas S."/>
            <person name="Kuo A."/>
            <person name="Salamov A."/>
            <person name="Ahrendt S.R."/>
            <person name="Lipzen A."/>
            <person name="Sullivan W."/>
            <person name="Andreopoulos W.B."/>
            <person name="Clum A."/>
            <person name="Lindquist E."/>
            <person name="Daum C."/>
            <person name="Ramamoorthy G.K."/>
            <person name="Gryganskyi A."/>
            <person name="Culley D."/>
            <person name="Magnuson J.K."/>
            <person name="James T.Y."/>
            <person name="O'Malley M.A."/>
            <person name="Stajich J.E."/>
            <person name="Spatafora J.W."/>
            <person name="Visel A."/>
            <person name="Grigoriev I.V."/>
        </authorList>
    </citation>
    <scope>NUCLEOTIDE SEQUENCE [LARGE SCALE GENOMIC DNA]</scope>
    <source>
        <strain evidence="10 11">JEL800</strain>
    </source>
</reference>
<dbReference type="OrthoDB" id="10022113at2759"/>
<evidence type="ECO:0000256" key="4">
    <source>
        <dbReference type="ARBA" id="ARBA00022729"/>
    </source>
</evidence>
<evidence type="ECO:0000313" key="11">
    <source>
        <dbReference type="Proteomes" id="UP000193642"/>
    </source>
</evidence>
<evidence type="ECO:0000259" key="9">
    <source>
        <dbReference type="Pfam" id="PF23122"/>
    </source>
</evidence>
<evidence type="ECO:0000256" key="1">
    <source>
        <dbReference type="ARBA" id="ARBA00004479"/>
    </source>
</evidence>
<feature type="transmembrane region" description="Helical" evidence="8">
    <location>
        <begin position="494"/>
        <end position="519"/>
    </location>
</feature>
<evidence type="ECO:0000256" key="3">
    <source>
        <dbReference type="ARBA" id="ARBA00022692"/>
    </source>
</evidence>
<evidence type="ECO:0000256" key="6">
    <source>
        <dbReference type="ARBA" id="ARBA00023136"/>
    </source>
</evidence>
<comment type="similarity">
    <text evidence="2">Belongs to the TIP family.</text>
</comment>
<sequence length="540" mass="59347">MGSLSLATLPSLQPSFTLTAFGDLNSDKNTDLFVLSDKAQLSSLLFDPKTKDFTTAIPFIHGLSSVSNVLDVLVMGQTSDNSHDLGMAIVWGGAKDQKLVLPPASGTAGQPFVVDFNGTMETQLLGYPSSAPSDLSLWRIQSNRTVSVEKAPLIDKTTNKTMCTFSNPHSNAFIDLNGDCLADMFVTCSQGKRSFFQVWTNSRDAGFSLALEKDLPNDVHGPITFADMDADGTMDLVFGSCDARGACSVNIWYNSQIPLSFRQHLCTADNTFNFNLYNDQWSLKDLLGNTDETMDISSFIRLIHSTPCTKGLCPKDQVLEHERYFKLMTTGMEALNNMGGIKTGAAFFDLFEDGVLDILVFTQNDKKTPHITAFQNNFYSDGFFLKSLVLNGVCPGRCPSGARFPDPKPYGVNYFGATLKYTITDASGFKRATQLSQLPQSSYFALNTPYTLTDNVATFFGVIPNSQLIVVPYESDAGGPSEWKLDLFINPSSLAPWVFLALVSTLVGLTGIVIFLHFLERKEDQIEKRINSHNINFDAL</sequence>
<protein>
    <recommendedName>
        <fullName evidence="9">T-cell immunomodulatory protein TIP C2 domain-containing protein</fullName>
    </recommendedName>
</protein>
<keyword evidence="3 8" id="KW-0812">Transmembrane</keyword>
<dbReference type="Proteomes" id="UP000193642">
    <property type="component" value="Unassembled WGS sequence"/>
</dbReference>
<dbReference type="Pfam" id="PF13517">
    <property type="entry name" value="FG-GAP_3"/>
    <property type="match status" value="1"/>
</dbReference>
<evidence type="ECO:0000256" key="5">
    <source>
        <dbReference type="ARBA" id="ARBA00022989"/>
    </source>
</evidence>
<gene>
    <name evidence="10" type="ORF">BCR33DRAFT_715110</name>
</gene>
<dbReference type="InterPro" id="IPR028994">
    <property type="entry name" value="Integrin_alpha_N"/>
</dbReference>
<name>A0A1Y2CLZ9_9FUNG</name>
<dbReference type="InterPro" id="IPR024881">
    <property type="entry name" value="Tip"/>
</dbReference>
<evidence type="ECO:0000313" key="10">
    <source>
        <dbReference type="EMBL" id="ORY47385.1"/>
    </source>
</evidence>
<comment type="caution">
    <text evidence="10">The sequence shown here is derived from an EMBL/GenBank/DDBJ whole genome shotgun (WGS) entry which is preliminary data.</text>
</comment>
<evidence type="ECO:0000256" key="2">
    <source>
        <dbReference type="ARBA" id="ARBA00006496"/>
    </source>
</evidence>
<organism evidence="10 11">
    <name type="scientific">Rhizoclosmatium globosum</name>
    <dbReference type="NCBI Taxonomy" id="329046"/>
    <lineage>
        <taxon>Eukaryota</taxon>
        <taxon>Fungi</taxon>
        <taxon>Fungi incertae sedis</taxon>
        <taxon>Chytridiomycota</taxon>
        <taxon>Chytridiomycota incertae sedis</taxon>
        <taxon>Chytridiomycetes</taxon>
        <taxon>Chytridiales</taxon>
        <taxon>Chytriomycetaceae</taxon>
        <taxon>Rhizoclosmatium</taxon>
    </lineage>
</organism>
<keyword evidence="7" id="KW-0325">Glycoprotein</keyword>
<keyword evidence="4" id="KW-0732">Signal</keyword>
<dbReference type="AlphaFoldDB" id="A0A1Y2CLZ9"/>
<dbReference type="SUPFAM" id="SSF69318">
    <property type="entry name" value="Integrin alpha N-terminal domain"/>
    <property type="match status" value="1"/>
</dbReference>
<dbReference type="PANTHER" id="PTHR13412">
    <property type="entry name" value="T-CELL IMMUNOMODULATORY PROTEIN HOMOLOG"/>
    <property type="match status" value="1"/>
</dbReference>
<keyword evidence="11" id="KW-1185">Reference proteome</keyword>
<dbReference type="InterPro" id="IPR013517">
    <property type="entry name" value="FG-GAP"/>
</dbReference>
<dbReference type="GO" id="GO:0005886">
    <property type="term" value="C:plasma membrane"/>
    <property type="evidence" value="ECO:0007669"/>
    <property type="project" value="TreeGrafter"/>
</dbReference>
<evidence type="ECO:0000256" key="8">
    <source>
        <dbReference type="SAM" id="Phobius"/>
    </source>
</evidence>
<proteinExistence type="inferred from homology"/>
<evidence type="ECO:0000256" key="7">
    <source>
        <dbReference type="ARBA" id="ARBA00023180"/>
    </source>
</evidence>
<keyword evidence="5 8" id="KW-1133">Transmembrane helix</keyword>
<dbReference type="EMBL" id="MCGO01000014">
    <property type="protein sequence ID" value="ORY47385.1"/>
    <property type="molecule type" value="Genomic_DNA"/>
</dbReference>
<dbReference type="Pfam" id="PF23122">
    <property type="entry name" value="C2_ITFG1"/>
    <property type="match status" value="1"/>
</dbReference>
<dbReference type="PANTHER" id="PTHR13412:SF0">
    <property type="entry name" value="T-CELL IMMUNOMODULATORY PROTEIN"/>
    <property type="match status" value="1"/>
</dbReference>
<comment type="subcellular location">
    <subcellularLocation>
        <location evidence="1">Membrane</location>
        <topology evidence="1">Single-pass type I membrane protein</topology>
    </subcellularLocation>
</comment>
<feature type="domain" description="T-cell immunomodulatory protein TIP C2" evidence="9">
    <location>
        <begin position="409"/>
        <end position="452"/>
    </location>
</feature>